<evidence type="ECO:0000259" key="3">
    <source>
        <dbReference type="Pfam" id="PF13556"/>
    </source>
</evidence>
<feature type="domain" description="Purine catabolism PurC-like" evidence="2">
    <location>
        <begin position="20"/>
        <end position="139"/>
    </location>
</feature>
<feature type="domain" description="PucR C-terminal helix-turn-helix" evidence="3">
    <location>
        <begin position="487"/>
        <end position="544"/>
    </location>
</feature>
<dbReference type="InterPro" id="IPR041522">
    <property type="entry name" value="CdaR_GGDEF"/>
</dbReference>
<dbReference type="RefSeq" id="WP_011874493.1">
    <property type="nucleotide sequence ID" value="NZ_BAAAGS010000062.1"/>
</dbReference>
<feature type="domain" description="CdaR GGDEF-like" evidence="4">
    <location>
        <begin position="305"/>
        <end position="434"/>
    </location>
</feature>
<dbReference type="EMBL" id="BAAAGS010000062">
    <property type="protein sequence ID" value="GAA0553936.1"/>
    <property type="molecule type" value="Genomic_DNA"/>
</dbReference>
<dbReference type="Proteomes" id="UP001500729">
    <property type="component" value="Unassembled WGS sequence"/>
</dbReference>
<dbReference type="InterPro" id="IPR012914">
    <property type="entry name" value="PucR_dom"/>
</dbReference>
<organism evidence="5 6">
    <name type="scientific">Saccharopolyspora erythraea</name>
    <name type="common">Streptomyces erythraeus</name>
    <dbReference type="NCBI Taxonomy" id="1836"/>
    <lineage>
        <taxon>Bacteria</taxon>
        <taxon>Bacillati</taxon>
        <taxon>Actinomycetota</taxon>
        <taxon>Actinomycetes</taxon>
        <taxon>Pseudonocardiales</taxon>
        <taxon>Pseudonocardiaceae</taxon>
        <taxon>Saccharopolyspora</taxon>
    </lineage>
</organism>
<dbReference type="Gene3D" id="1.10.10.2840">
    <property type="entry name" value="PucR C-terminal helix-turn-helix domain"/>
    <property type="match status" value="1"/>
</dbReference>
<evidence type="ECO:0000313" key="5">
    <source>
        <dbReference type="EMBL" id="GAA0553936.1"/>
    </source>
</evidence>
<evidence type="ECO:0000259" key="4">
    <source>
        <dbReference type="Pfam" id="PF17853"/>
    </source>
</evidence>
<dbReference type="InterPro" id="IPR042070">
    <property type="entry name" value="PucR_C-HTH_sf"/>
</dbReference>
<gene>
    <name evidence="5" type="ORF">GCM10009533_59920</name>
</gene>
<evidence type="ECO:0000256" key="1">
    <source>
        <dbReference type="ARBA" id="ARBA00006754"/>
    </source>
</evidence>
<dbReference type="Pfam" id="PF13556">
    <property type="entry name" value="HTH_30"/>
    <property type="match status" value="1"/>
</dbReference>
<dbReference type="PANTHER" id="PTHR33744">
    <property type="entry name" value="CARBOHYDRATE DIACID REGULATOR"/>
    <property type="match status" value="1"/>
</dbReference>
<dbReference type="InterPro" id="IPR051448">
    <property type="entry name" value="CdaR-like_regulators"/>
</dbReference>
<evidence type="ECO:0000313" key="6">
    <source>
        <dbReference type="Proteomes" id="UP001500729"/>
    </source>
</evidence>
<proteinExistence type="inferred from homology"/>
<evidence type="ECO:0000259" key="2">
    <source>
        <dbReference type="Pfam" id="PF07905"/>
    </source>
</evidence>
<sequence length="553" mass="60121">MRAVGTERAGPVVDGLTVRDVLAMGILADAVVMAGAEGLDRPVQRINVMTVPNILPWTKEHEFMLSTDYPLPRSEDELVELVRQFAGRDVAVFGIKFGAYTRGLPQRVLETADRLAFPIVRIPEHVAFDDILSRVFSDIVNRQAATIARAQEIHSSFLHIVLAGGQLPEIAAKLSELLGGVAVFVVDEDGRTRASVHDADQLDRLVAAGLLDRHGRLRVSHLGLGSQAVAQDLIAVIAPVSAGELRYGRLLAVGPSEQMGPEVTVAVDQAAVVAALDVTRQLAVAAVERQFASNMLHDLVTGRGADIDGALARGAAFGWDLHRRLVVVVSRAEWALSCGRVKSTDPVLTQQRCLDLWSSEVHSQDPGGAAAGFATDLVAVVGAADDDPGAAARQMWTALKAKTRHEFSMGVSCPVEDPRQLSAAYEQARKALHMGRRTRGPGKVTLFSKLGLFRLLGLIDDVDELRGFVDDALGSLLGLERRERAELLKTLEVLLDSHLNVAEASRVLHFHYNTMRYRIRKLERLVGPFMSDSRLCLQLSVALQVRDMLEVTN</sequence>
<keyword evidence="6" id="KW-1185">Reference proteome</keyword>
<comment type="caution">
    <text evidence="5">The sequence shown here is derived from an EMBL/GenBank/DDBJ whole genome shotgun (WGS) entry which is preliminary data.</text>
</comment>
<dbReference type="InterPro" id="IPR025736">
    <property type="entry name" value="PucR_C-HTH_dom"/>
</dbReference>
<comment type="similarity">
    <text evidence="1">Belongs to the CdaR family.</text>
</comment>
<name>A0ABN1DWA2_SACER</name>
<dbReference type="PANTHER" id="PTHR33744:SF1">
    <property type="entry name" value="DNA-BINDING TRANSCRIPTIONAL ACTIVATOR ADER"/>
    <property type="match status" value="1"/>
</dbReference>
<accession>A0ABN1DWA2</accession>
<dbReference type="Pfam" id="PF17853">
    <property type="entry name" value="GGDEF_2"/>
    <property type="match status" value="1"/>
</dbReference>
<reference evidence="5 6" key="1">
    <citation type="journal article" date="2019" name="Int. J. Syst. Evol. Microbiol.">
        <title>The Global Catalogue of Microorganisms (GCM) 10K type strain sequencing project: providing services to taxonomists for standard genome sequencing and annotation.</title>
        <authorList>
            <consortium name="The Broad Institute Genomics Platform"/>
            <consortium name="The Broad Institute Genome Sequencing Center for Infectious Disease"/>
            <person name="Wu L."/>
            <person name="Ma J."/>
        </authorList>
    </citation>
    <scope>NUCLEOTIDE SEQUENCE [LARGE SCALE GENOMIC DNA]</scope>
    <source>
        <strain evidence="5 6">JCM 10303</strain>
    </source>
</reference>
<dbReference type="Pfam" id="PF07905">
    <property type="entry name" value="PucR"/>
    <property type="match status" value="1"/>
</dbReference>
<protein>
    <submittedName>
        <fullName evidence="5">PucR family transcriptional regulator</fullName>
    </submittedName>
</protein>